<evidence type="ECO:0000313" key="1">
    <source>
        <dbReference type="EMBL" id="EGG30727.1"/>
    </source>
</evidence>
<protein>
    <submittedName>
        <fullName evidence="1">Transcriptional regulator, AraC family</fullName>
    </submittedName>
</protein>
<gene>
    <name evidence="1" type="ORF">IMCC3088_2486</name>
</gene>
<dbReference type="Pfam" id="PF12625">
    <property type="entry name" value="Arabinose_bd"/>
    <property type="match status" value="1"/>
</dbReference>
<dbReference type="AlphaFoldDB" id="F3KYW3"/>
<dbReference type="Proteomes" id="UP000005615">
    <property type="component" value="Unassembled WGS sequence"/>
</dbReference>
<keyword evidence="2" id="KW-1185">Reference proteome</keyword>
<dbReference type="SMART" id="SM00342">
    <property type="entry name" value="HTH_ARAC"/>
    <property type="match status" value="1"/>
</dbReference>
<dbReference type="InterPro" id="IPR032687">
    <property type="entry name" value="AraC-type_N"/>
</dbReference>
<dbReference type="PROSITE" id="PS01124">
    <property type="entry name" value="HTH_ARAC_FAMILY_2"/>
    <property type="match status" value="1"/>
</dbReference>
<dbReference type="GO" id="GO:0005829">
    <property type="term" value="C:cytosol"/>
    <property type="evidence" value="ECO:0007669"/>
    <property type="project" value="TreeGrafter"/>
</dbReference>
<dbReference type="Pfam" id="PF12833">
    <property type="entry name" value="HTH_18"/>
    <property type="match status" value="1"/>
</dbReference>
<dbReference type="PANTHER" id="PTHR47894">
    <property type="entry name" value="HTH-TYPE TRANSCRIPTIONAL REGULATOR GADX"/>
    <property type="match status" value="1"/>
</dbReference>
<dbReference type="eggNOG" id="COG2207">
    <property type="taxonomic scope" value="Bacteria"/>
</dbReference>
<dbReference type="STRING" id="2518989.IMCC3088_2486"/>
<comment type="caution">
    <text evidence="1">The sequence shown here is derived from an EMBL/GenBank/DDBJ whole genome shotgun (WGS) entry which is preliminary data.</text>
</comment>
<dbReference type="InterPro" id="IPR009057">
    <property type="entry name" value="Homeodomain-like_sf"/>
</dbReference>
<dbReference type="InterPro" id="IPR018060">
    <property type="entry name" value="HTH_AraC"/>
</dbReference>
<organism evidence="1 2">
    <name type="scientific">Aequoribacter fuscus</name>
    <dbReference type="NCBI Taxonomy" id="2518989"/>
    <lineage>
        <taxon>Bacteria</taxon>
        <taxon>Pseudomonadati</taxon>
        <taxon>Pseudomonadota</taxon>
        <taxon>Gammaproteobacteria</taxon>
        <taxon>Cellvibrionales</taxon>
        <taxon>Halieaceae</taxon>
        <taxon>Aequoribacter</taxon>
    </lineage>
</organism>
<dbReference type="PANTHER" id="PTHR47894:SF1">
    <property type="entry name" value="HTH-TYPE TRANSCRIPTIONAL REGULATOR VQSM"/>
    <property type="match status" value="1"/>
</dbReference>
<name>F3KYW3_9GAMM</name>
<dbReference type="SUPFAM" id="SSF46689">
    <property type="entry name" value="Homeodomain-like"/>
    <property type="match status" value="1"/>
</dbReference>
<dbReference type="PRINTS" id="PR00032">
    <property type="entry name" value="HTHARAC"/>
</dbReference>
<reference evidence="1 2" key="1">
    <citation type="journal article" date="2011" name="J. Bacteriol.">
        <title>Genome sequence of strain IMCC3088, a proteorhodopsin-containing marine bacterium belonging to the OM60/NOR5 clade.</title>
        <authorList>
            <person name="Jang Y."/>
            <person name="Oh H.M."/>
            <person name="Kang I."/>
            <person name="Lee K."/>
            <person name="Yang S.J."/>
            <person name="Cho J.C."/>
        </authorList>
    </citation>
    <scope>NUCLEOTIDE SEQUENCE [LARGE SCALE GENOMIC DNA]</scope>
    <source>
        <strain evidence="1 2">IMCC3088</strain>
    </source>
</reference>
<proteinExistence type="predicted"/>
<dbReference type="InterPro" id="IPR020449">
    <property type="entry name" value="Tscrpt_reg_AraC-type_HTH"/>
</dbReference>
<sequence length="334" mass="38873">MATICRHHVLTSMSGLGDKKRHQSTLLTQAGINPSSLISENARVHTDQVARLFQLVMITLNDEFMGFTEVPSKMGTFALMSDLIPQCLTLKDQLKQTARFYNLTHPNIEFDLKEYHKDAVLSISLTDNSYDAQHFLREFLLVIWHRFPSWLIGEPINLRSVEFSFARPDHESELNVMFPAAISYRQNSNRLIFDRRYLSKPITRTRSEIQQFVRRSPYDIMTIPGRQQTLESQIERLLAPHGADRMANITLHDVAEQLFMSPQTIQRRLSDLGTSFNTIKENWRRERAIKLLQNSQLSIEAISERLGFSEARSFTRAFKTWTGLSPRKYRQMFF</sequence>
<dbReference type="GO" id="GO:0000976">
    <property type="term" value="F:transcription cis-regulatory region binding"/>
    <property type="evidence" value="ECO:0007669"/>
    <property type="project" value="TreeGrafter"/>
</dbReference>
<dbReference type="Gene3D" id="1.10.10.60">
    <property type="entry name" value="Homeodomain-like"/>
    <property type="match status" value="1"/>
</dbReference>
<accession>F3KYW3</accession>
<evidence type="ECO:0000313" key="2">
    <source>
        <dbReference type="Proteomes" id="UP000005615"/>
    </source>
</evidence>
<dbReference type="GO" id="GO:0003700">
    <property type="term" value="F:DNA-binding transcription factor activity"/>
    <property type="evidence" value="ECO:0007669"/>
    <property type="project" value="InterPro"/>
</dbReference>
<dbReference type="EMBL" id="AEIG01000007">
    <property type="protein sequence ID" value="EGG30727.1"/>
    <property type="molecule type" value="Genomic_DNA"/>
</dbReference>